<feature type="region of interest" description="Disordered" evidence="1">
    <location>
        <begin position="23"/>
        <end position="45"/>
    </location>
</feature>
<reference evidence="2 3" key="1">
    <citation type="submission" date="2020-08" db="EMBL/GenBank/DDBJ databases">
        <title>Genomic Encyclopedia of Type Strains, Phase III (KMG-III): the genomes of soil and plant-associated and newly described type strains.</title>
        <authorList>
            <person name="Whitman W."/>
        </authorList>
    </citation>
    <scope>NUCLEOTIDE SEQUENCE [LARGE SCALE GENOMIC DNA]</scope>
    <source>
        <strain evidence="2 3">CECT 8640</strain>
    </source>
</reference>
<evidence type="ECO:0000313" key="3">
    <source>
        <dbReference type="Proteomes" id="UP000547510"/>
    </source>
</evidence>
<evidence type="ECO:0000313" key="2">
    <source>
        <dbReference type="EMBL" id="MBB5954372.1"/>
    </source>
</evidence>
<dbReference type="AlphaFoldDB" id="A0A841C784"/>
<dbReference type="EMBL" id="JACHJN010000001">
    <property type="protein sequence ID" value="MBB5954372.1"/>
    <property type="molecule type" value="Genomic_DNA"/>
</dbReference>
<evidence type="ECO:0000256" key="1">
    <source>
        <dbReference type="SAM" id="MobiDB-lite"/>
    </source>
</evidence>
<dbReference type="RefSeq" id="WP_184688484.1">
    <property type="nucleotide sequence ID" value="NZ_JACHJN010000001.1"/>
</dbReference>
<protein>
    <submittedName>
        <fullName evidence="2">Uncharacterized protein</fullName>
    </submittedName>
</protein>
<dbReference type="Proteomes" id="UP000547510">
    <property type="component" value="Unassembled WGS sequence"/>
</dbReference>
<comment type="caution">
    <text evidence="2">The sequence shown here is derived from an EMBL/GenBank/DDBJ whole genome shotgun (WGS) entry which is preliminary data.</text>
</comment>
<gene>
    <name evidence="2" type="ORF">FHS29_000942</name>
</gene>
<organism evidence="2 3">
    <name type="scientific">Saccharothrix tamanrassetensis</name>
    <dbReference type="NCBI Taxonomy" id="1051531"/>
    <lineage>
        <taxon>Bacteria</taxon>
        <taxon>Bacillati</taxon>
        <taxon>Actinomycetota</taxon>
        <taxon>Actinomycetes</taxon>
        <taxon>Pseudonocardiales</taxon>
        <taxon>Pseudonocardiaceae</taxon>
        <taxon>Saccharothrix</taxon>
    </lineage>
</organism>
<sequence length="107" mass="11665">MGRRLPTHHLAHLRQVAARGALGLGERRDSAAHRNPARRDQALLATNPADLGADYVADYDAAVRDTTIPNNLQAQYLTNGVPNGAYHNQLAQYLADAVNDFPPRAEL</sequence>
<keyword evidence="3" id="KW-1185">Reference proteome</keyword>
<accession>A0A841C784</accession>
<name>A0A841C784_9PSEU</name>
<proteinExistence type="predicted"/>
<feature type="compositionally biased region" description="Basic and acidic residues" evidence="1">
    <location>
        <begin position="25"/>
        <end position="41"/>
    </location>
</feature>